<accession>A0A2T2NZ23</accession>
<name>A0A2T2NZ23_CORCC</name>
<reference evidence="1 2" key="1">
    <citation type="journal article" date="2018" name="Front. Microbiol.">
        <title>Genome-Wide Analysis of Corynespora cassiicola Leaf Fall Disease Putative Effectors.</title>
        <authorList>
            <person name="Lopez D."/>
            <person name="Ribeiro S."/>
            <person name="Label P."/>
            <person name="Fumanal B."/>
            <person name="Venisse J.S."/>
            <person name="Kohler A."/>
            <person name="de Oliveira R.R."/>
            <person name="Labutti K."/>
            <person name="Lipzen A."/>
            <person name="Lail K."/>
            <person name="Bauer D."/>
            <person name="Ohm R.A."/>
            <person name="Barry K.W."/>
            <person name="Spatafora J."/>
            <person name="Grigoriev I.V."/>
            <person name="Martin F.M."/>
            <person name="Pujade-Renaud V."/>
        </authorList>
    </citation>
    <scope>NUCLEOTIDE SEQUENCE [LARGE SCALE GENOMIC DNA]</scope>
    <source>
        <strain evidence="1 2">Philippines</strain>
    </source>
</reference>
<gene>
    <name evidence="1" type="ORF">BS50DRAFT_570199</name>
</gene>
<dbReference type="PANTHER" id="PTHR38696:SF1">
    <property type="entry name" value="MEDIATOR OF RNA POLYMERASE II TRANSCRIPTION SUBUNIT 13"/>
    <property type="match status" value="1"/>
</dbReference>
<evidence type="ECO:0000313" key="1">
    <source>
        <dbReference type="EMBL" id="PSN70670.1"/>
    </source>
</evidence>
<organism evidence="1 2">
    <name type="scientific">Corynespora cassiicola Philippines</name>
    <dbReference type="NCBI Taxonomy" id="1448308"/>
    <lineage>
        <taxon>Eukaryota</taxon>
        <taxon>Fungi</taxon>
        <taxon>Dikarya</taxon>
        <taxon>Ascomycota</taxon>
        <taxon>Pezizomycotina</taxon>
        <taxon>Dothideomycetes</taxon>
        <taxon>Pleosporomycetidae</taxon>
        <taxon>Pleosporales</taxon>
        <taxon>Corynesporascaceae</taxon>
        <taxon>Corynespora</taxon>
    </lineage>
</organism>
<proteinExistence type="predicted"/>
<keyword evidence="2" id="KW-1185">Reference proteome</keyword>
<dbReference type="Proteomes" id="UP000240883">
    <property type="component" value="Unassembled WGS sequence"/>
</dbReference>
<protein>
    <submittedName>
        <fullName evidence="1">Uncharacterized protein</fullName>
    </submittedName>
</protein>
<sequence length="200" mass="22851">MGLFSRDKSPLRDPAPTQYLPQYTAEASYSSTPRYQTRFASMSIHQEDEVRFLHFPDAVVNLCRATASTWHKGMKGEKEYGGSIEFKFHGHPWRGGNEESLEAARLMNGFLRTLHSQGWILALSTDVTKKMYDKDTLLFRHQSPLPAESDWCSIVFSKTDRLRLVDGKSCVEMWGAGLGDLQTDAHVQFRPRLRARLSPR</sequence>
<evidence type="ECO:0000313" key="2">
    <source>
        <dbReference type="Proteomes" id="UP000240883"/>
    </source>
</evidence>
<dbReference type="EMBL" id="KZ678131">
    <property type="protein sequence ID" value="PSN70670.1"/>
    <property type="molecule type" value="Genomic_DNA"/>
</dbReference>
<dbReference type="STRING" id="1448308.A0A2T2NZ23"/>
<dbReference type="OrthoDB" id="58379at2759"/>
<dbReference type="AlphaFoldDB" id="A0A2T2NZ23"/>
<dbReference type="PANTHER" id="PTHR38696">
    <property type="entry name" value="MEDIATOR OF RNA POLYMERASE II TRANSCRIPTION SUBUNIT 13"/>
    <property type="match status" value="1"/>
</dbReference>